<evidence type="ECO:0000313" key="11">
    <source>
        <dbReference type="Proteomes" id="UP000076842"/>
    </source>
</evidence>
<accession>A0A165ILC0</accession>
<dbReference type="InterPro" id="IPR036144">
    <property type="entry name" value="RibA-like_sf"/>
</dbReference>
<dbReference type="InterPro" id="IPR000926">
    <property type="entry name" value="RibA"/>
</dbReference>
<dbReference type="NCBIfam" id="NF001591">
    <property type="entry name" value="PRK00393.1"/>
    <property type="match status" value="1"/>
</dbReference>
<dbReference type="Gene3D" id="3.40.50.10990">
    <property type="entry name" value="GTP cyclohydrolase II"/>
    <property type="match status" value="1"/>
</dbReference>
<dbReference type="InParanoid" id="A0A165ILC0"/>
<dbReference type="CDD" id="cd00641">
    <property type="entry name" value="GTP_cyclohydro2"/>
    <property type="match status" value="1"/>
</dbReference>
<gene>
    <name evidence="10" type="ORF">CALCODRAFT_428939</name>
</gene>
<keyword evidence="11" id="KW-1185">Reference proteome</keyword>
<dbReference type="Proteomes" id="UP000076842">
    <property type="component" value="Unassembled WGS sequence"/>
</dbReference>
<reference evidence="10 11" key="1">
    <citation type="journal article" date="2016" name="Mol. Biol. Evol.">
        <title>Comparative Genomics of Early-Diverging Mushroom-Forming Fungi Provides Insights into the Origins of Lignocellulose Decay Capabilities.</title>
        <authorList>
            <person name="Nagy L.G."/>
            <person name="Riley R."/>
            <person name="Tritt A."/>
            <person name="Adam C."/>
            <person name="Daum C."/>
            <person name="Floudas D."/>
            <person name="Sun H."/>
            <person name="Yadav J.S."/>
            <person name="Pangilinan J."/>
            <person name="Larsson K.H."/>
            <person name="Matsuura K."/>
            <person name="Barry K."/>
            <person name="Labutti K."/>
            <person name="Kuo R."/>
            <person name="Ohm R.A."/>
            <person name="Bhattacharya S.S."/>
            <person name="Shirouzu T."/>
            <person name="Yoshinaga Y."/>
            <person name="Martin F.M."/>
            <person name="Grigoriev I.V."/>
            <person name="Hibbett D.S."/>
        </authorList>
    </citation>
    <scope>NUCLEOTIDE SEQUENCE [LARGE SCALE GENOMIC DNA]</scope>
    <source>
        <strain evidence="10 11">HHB12733</strain>
    </source>
</reference>
<feature type="domain" description="GTP cyclohydrolase II" evidence="9">
    <location>
        <begin position="183"/>
        <end position="318"/>
    </location>
</feature>
<name>A0A165ILC0_9BASI</name>
<comment type="pathway">
    <text evidence="1">Cofactor biosynthesis; riboflavin biosynthesis.</text>
</comment>
<evidence type="ECO:0000259" key="9">
    <source>
        <dbReference type="Pfam" id="PF00925"/>
    </source>
</evidence>
<keyword evidence="7" id="KW-0342">GTP-binding</keyword>
<dbReference type="GO" id="GO:0009231">
    <property type="term" value="P:riboflavin biosynthetic process"/>
    <property type="evidence" value="ECO:0007669"/>
    <property type="project" value="UniProtKB-KW"/>
</dbReference>
<evidence type="ECO:0000256" key="1">
    <source>
        <dbReference type="ARBA" id="ARBA00005104"/>
    </source>
</evidence>
<dbReference type="EC" id="3.5.4.25" evidence="3"/>
<keyword evidence="6 10" id="KW-0378">Hydrolase</keyword>
<dbReference type="SUPFAM" id="SSF142695">
    <property type="entry name" value="RibA-like"/>
    <property type="match status" value="1"/>
</dbReference>
<evidence type="ECO:0000256" key="2">
    <source>
        <dbReference type="ARBA" id="ARBA00008131"/>
    </source>
</evidence>
<dbReference type="PANTHER" id="PTHR21327">
    <property type="entry name" value="GTP CYCLOHYDROLASE II-RELATED"/>
    <property type="match status" value="1"/>
</dbReference>
<dbReference type="FunCoup" id="A0A165ILC0">
    <property type="interactions" value="90"/>
</dbReference>
<protein>
    <recommendedName>
        <fullName evidence="3">GTP cyclohydrolase II</fullName>
        <ecNumber evidence="3">3.5.4.25</ecNumber>
    </recommendedName>
</protein>
<evidence type="ECO:0000256" key="3">
    <source>
        <dbReference type="ARBA" id="ARBA00012762"/>
    </source>
</evidence>
<organism evidence="10 11">
    <name type="scientific">Calocera cornea HHB12733</name>
    <dbReference type="NCBI Taxonomy" id="1353952"/>
    <lineage>
        <taxon>Eukaryota</taxon>
        <taxon>Fungi</taxon>
        <taxon>Dikarya</taxon>
        <taxon>Basidiomycota</taxon>
        <taxon>Agaricomycotina</taxon>
        <taxon>Dacrymycetes</taxon>
        <taxon>Dacrymycetales</taxon>
        <taxon>Dacrymycetaceae</taxon>
        <taxon>Calocera</taxon>
    </lineage>
</organism>
<evidence type="ECO:0000256" key="8">
    <source>
        <dbReference type="ARBA" id="ARBA00049295"/>
    </source>
</evidence>
<dbReference type="STRING" id="1353952.A0A165ILC0"/>
<keyword evidence="5" id="KW-0547">Nucleotide-binding</keyword>
<dbReference type="InterPro" id="IPR032677">
    <property type="entry name" value="GTP_cyclohydro_II"/>
</dbReference>
<dbReference type="OrthoDB" id="5569761at2759"/>
<evidence type="ECO:0000256" key="4">
    <source>
        <dbReference type="ARBA" id="ARBA00022619"/>
    </source>
</evidence>
<dbReference type="AlphaFoldDB" id="A0A165ILC0"/>
<evidence type="ECO:0000313" key="10">
    <source>
        <dbReference type="EMBL" id="KZT60724.1"/>
    </source>
</evidence>
<dbReference type="GO" id="GO:0003935">
    <property type="term" value="F:GTP cyclohydrolase II activity"/>
    <property type="evidence" value="ECO:0007669"/>
    <property type="project" value="UniProtKB-EC"/>
</dbReference>
<sequence length="377" mass="40425">MGPIVPVSSRSDVLAPAPKRLHPTGVNAPQLRSALEALPAVLTLADIAAGAFTVAARNAALAAANAKAAAALKVQEEGLTEEDVEVRCMARTRIPTAYGPVFLHVYHNNRDGKEHLAIVSDPAQLEADAPANGQKQQFVPIRSHTLDTQSHDGETAQERITRGAYVSRLSRTAASASAVPSARTELSDSPLVRIHSECFTGETLGSLRCDCGEQLDSALSLIAHAPGRRGIVLYLRQEGRGIGLLEKVRAYNLQDLGLDTVQANLALGRGEDERTYGVAAAMLRDLGVGSEGIRLLTNNPSKVAAMQREGIEVTERVPMVPRDWQLRSAAPHAEWEMRSRGATAVGGGVVRSEELEKYLRTKVERMGHLLELPAARA</sequence>
<keyword evidence="4" id="KW-0686">Riboflavin biosynthesis</keyword>
<dbReference type="Pfam" id="PF00925">
    <property type="entry name" value="GTP_cyclohydro2"/>
    <property type="match status" value="1"/>
</dbReference>
<evidence type="ECO:0000256" key="7">
    <source>
        <dbReference type="ARBA" id="ARBA00023134"/>
    </source>
</evidence>
<comment type="similarity">
    <text evidence="2">Belongs to the GTP cyclohydrolase II family.</text>
</comment>
<dbReference type="GO" id="GO:0005525">
    <property type="term" value="F:GTP binding"/>
    <property type="evidence" value="ECO:0007669"/>
    <property type="project" value="UniProtKB-KW"/>
</dbReference>
<evidence type="ECO:0000256" key="5">
    <source>
        <dbReference type="ARBA" id="ARBA00022741"/>
    </source>
</evidence>
<comment type="catalytic activity">
    <reaction evidence="8">
        <text>GTP + 4 H2O = 2,5-diamino-6-hydroxy-4-(5-phosphoribosylamino)-pyrimidine + formate + 2 phosphate + 3 H(+)</text>
        <dbReference type="Rhea" id="RHEA:23704"/>
        <dbReference type="ChEBI" id="CHEBI:15377"/>
        <dbReference type="ChEBI" id="CHEBI:15378"/>
        <dbReference type="ChEBI" id="CHEBI:15740"/>
        <dbReference type="ChEBI" id="CHEBI:37565"/>
        <dbReference type="ChEBI" id="CHEBI:43474"/>
        <dbReference type="ChEBI" id="CHEBI:58614"/>
        <dbReference type="EC" id="3.5.4.25"/>
    </reaction>
</comment>
<proteinExistence type="inferred from homology"/>
<evidence type="ECO:0000256" key="6">
    <source>
        <dbReference type="ARBA" id="ARBA00022801"/>
    </source>
</evidence>
<dbReference type="EMBL" id="KV423928">
    <property type="protein sequence ID" value="KZT60724.1"/>
    <property type="molecule type" value="Genomic_DNA"/>
</dbReference>
<dbReference type="PANTHER" id="PTHR21327:SF29">
    <property type="entry name" value="GTP CYCLOHYDROLASE-2"/>
    <property type="match status" value="1"/>
</dbReference>